<dbReference type="NCBIfam" id="NF012211">
    <property type="entry name" value="tand_rpt_95"/>
    <property type="match status" value="7"/>
</dbReference>
<reference evidence="3" key="1">
    <citation type="submission" date="2016-10" db="EMBL/GenBank/DDBJ databases">
        <authorList>
            <person name="Varghese N."/>
            <person name="Submissions S."/>
        </authorList>
    </citation>
    <scope>NUCLEOTIDE SEQUENCE [LARGE SCALE GENOMIC DNA]</scope>
    <source>
        <strain evidence="3">DSM 5918</strain>
    </source>
</reference>
<evidence type="ECO:0000313" key="3">
    <source>
        <dbReference type="Proteomes" id="UP000198635"/>
    </source>
</evidence>
<proteinExistence type="predicted"/>
<dbReference type="RefSeq" id="WP_143075588.1">
    <property type="nucleotide sequence ID" value="NZ_FORX01000008.1"/>
</dbReference>
<evidence type="ECO:0008006" key="4">
    <source>
        <dbReference type="Google" id="ProtNLM"/>
    </source>
</evidence>
<dbReference type="Gene3D" id="2.60.40.3440">
    <property type="match status" value="7"/>
</dbReference>
<dbReference type="Proteomes" id="UP000198635">
    <property type="component" value="Unassembled WGS sequence"/>
</dbReference>
<dbReference type="Pfam" id="PF17963">
    <property type="entry name" value="Big_9"/>
    <property type="match status" value="7"/>
</dbReference>
<accession>A0A1I3UYE0</accession>
<organism evidence="2 3">
    <name type="scientific">Desulfomicrobium apsheronum</name>
    <dbReference type="NCBI Taxonomy" id="52560"/>
    <lineage>
        <taxon>Bacteria</taxon>
        <taxon>Pseudomonadati</taxon>
        <taxon>Thermodesulfobacteriota</taxon>
        <taxon>Desulfovibrionia</taxon>
        <taxon>Desulfovibrionales</taxon>
        <taxon>Desulfomicrobiaceae</taxon>
        <taxon>Desulfomicrobium</taxon>
    </lineage>
</organism>
<dbReference type="EMBL" id="FORX01000008">
    <property type="protein sequence ID" value="SFJ86891.1"/>
    <property type="molecule type" value="Genomic_DNA"/>
</dbReference>
<evidence type="ECO:0000313" key="2">
    <source>
        <dbReference type="EMBL" id="SFJ86891.1"/>
    </source>
</evidence>
<keyword evidence="3" id="KW-1185">Reference proteome</keyword>
<sequence>TVTAVADIVADTQTVDEDGDVTTNLLSNDSFEGTPVISSVTQGTNGTVTIVDANAGTVKYTPGANFNGTDSYTYTVTSGGVTETATVNVTINQIDDPATIGGDISGSGVEDGGAIAGTLTASDAADGLTDGTIFSVTTAAGNGMASIDAASGAWTYTPNADYNGSDSFVVTITDDDGNTTTQTINLTVTAVTDIAADTQTVEEDEDVTTNLLGNDSFDNAGRTITSVGAASNGTVEIVDAALGTVKYTPNVNFNGSDSYTYTVTSGGVTETATVNVTVIQVNDPAVFGGNTSGSGAEDGGDITGTLTVSDTADGMTTPNFRIETGDGPSHGTATINATTGTWSYTPTADYNGVDSFTVSVTDDDGNVETQTINLTVTAVADIAADTQTVDEDGDVTTNLLSNDSFEGTPVITSVTQGTHGAVVNNGDGTITYTPNANYHGADSYTYTVTSPTGVTETATVNVTVNPVVDLVAADDSFSGAEDTTISGSVAGNDATTSGGALSFSKATDPGHGMVMVNADGTFTYTPVADYNGMDSFTYTVTDAASGETQIRTVNLNVTLVADIAADSVSTNADTSIITNVLGNDTFEGIPVVSVENGDGPAHGVVTVNPDGTVTYTPDRDYFGPDEFTYTVTSGGVTETAVVSVTVARPVYTNNGGGTPVVSTLPGAGSLDSQAGMNRPLTLVRTSQSGISFDQRILARPLELSEFPRRLEVAYVQWINLWRDDQPHTSVDIPPEALSVLTGTEIRSEARQSDGSPLPFWVRFDQDARALRVTVPSELDREGVTVKVWFWDEKGNEAVVSITLNLDRDATEDSVEDASQLGQWNTEQNYSARPGQTDSVALSLEKRLDEQGSSKDEPGSSADIHDVRVPSAGESHEVMKGGAVPARTSFTAQLASCLLI</sequence>
<protein>
    <recommendedName>
        <fullName evidence="4">Tandem-95 repeat protein</fullName>
    </recommendedName>
</protein>
<dbReference type="STRING" id="52560.SAMN04488082_108139"/>
<dbReference type="AlphaFoldDB" id="A0A1I3UYE0"/>
<gene>
    <name evidence="2" type="ORF">SAMN04488082_108139</name>
</gene>
<feature type="region of interest" description="Disordered" evidence="1">
    <location>
        <begin position="848"/>
        <end position="876"/>
    </location>
</feature>
<name>A0A1I3UYE0_9BACT</name>
<dbReference type="OrthoDB" id="5454111at2"/>
<feature type="non-terminal residue" evidence="2">
    <location>
        <position position="1"/>
    </location>
</feature>
<evidence type="ECO:0000256" key="1">
    <source>
        <dbReference type="SAM" id="MobiDB-lite"/>
    </source>
</evidence>